<dbReference type="GO" id="GO:0016020">
    <property type="term" value="C:membrane"/>
    <property type="evidence" value="ECO:0007669"/>
    <property type="project" value="UniProtKB-SubCell"/>
</dbReference>
<gene>
    <name evidence="8" type="ORF">Cgig2_019854</name>
</gene>
<reference evidence="8" key="1">
    <citation type="submission" date="2022-04" db="EMBL/GenBank/DDBJ databases">
        <title>Carnegiea gigantea Genome sequencing and assembly v2.</title>
        <authorList>
            <person name="Copetti D."/>
            <person name="Sanderson M.J."/>
            <person name="Burquez A."/>
            <person name="Wojciechowski M.F."/>
        </authorList>
    </citation>
    <scope>NUCLEOTIDE SEQUENCE</scope>
    <source>
        <strain evidence="8">SGP5-SGP5p</strain>
        <tissue evidence="8">Aerial part</tissue>
    </source>
</reference>
<dbReference type="PANTHER" id="PTHR23511:SF5">
    <property type="entry name" value="MAJOR FACILITATOR-TYPE TRANSPORTER HXNZ-RELATED"/>
    <property type="match status" value="1"/>
</dbReference>
<evidence type="ECO:0000256" key="5">
    <source>
        <dbReference type="ARBA" id="ARBA00023136"/>
    </source>
</evidence>
<dbReference type="GO" id="GO:0022857">
    <property type="term" value="F:transmembrane transporter activity"/>
    <property type="evidence" value="ECO:0007669"/>
    <property type="project" value="InterPro"/>
</dbReference>
<dbReference type="Gene3D" id="1.20.1250.20">
    <property type="entry name" value="MFS general substrate transporter like domains"/>
    <property type="match status" value="1"/>
</dbReference>
<name>A0A9Q1JLZ0_9CARY</name>
<keyword evidence="9" id="KW-1185">Reference proteome</keyword>
<protein>
    <recommendedName>
        <fullName evidence="7">Major facilitator superfamily (MFS) profile domain-containing protein</fullName>
    </recommendedName>
</protein>
<dbReference type="PANTHER" id="PTHR23511">
    <property type="entry name" value="SYNAPTIC VESICLE GLYCOPROTEIN 2"/>
    <property type="match status" value="1"/>
</dbReference>
<accession>A0A9Q1JLZ0</accession>
<sequence>MPRLGWRFLLGFSALPSLILVAFYIMTPESPRYLCSKGDKKAALQILEKMAEANGRELPSGILTTNLETELQQPHINLPVDVVESSSSNPEETKPCQKVKGPLMKALRSLSMLLSRKLVRPTLLLWALFIGNAFSYYGIVLLTTELNNRSRSCSSPTKATLHKSDDINYKNVFAASFAEFPGLILAGLIVDRIGRKRTMGGMFLICCAFLLPLVFHRYSAGITTALLFGARACISTTFTTVYIYAPEIYPTSLRSTGVGAGSSMGRIGGMICPLVAVGLVQGCHQTAALALFTGVAFTAAMCALLLPFETKGLALADNISNDKLQKPNVVKSSEE</sequence>
<dbReference type="OrthoDB" id="4139357at2759"/>
<dbReference type="InterPro" id="IPR005829">
    <property type="entry name" value="Sugar_transporter_CS"/>
</dbReference>
<keyword evidence="4 6" id="KW-1133">Transmembrane helix</keyword>
<dbReference type="Pfam" id="PF07690">
    <property type="entry name" value="MFS_1"/>
    <property type="match status" value="1"/>
</dbReference>
<feature type="transmembrane region" description="Helical" evidence="6">
    <location>
        <begin position="118"/>
        <end position="139"/>
    </location>
</feature>
<evidence type="ECO:0000313" key="8">
    <source>
        <dbReference type="EMBL" id="KAJ8423515.1"/>
    </source>
</evidence>
<evidence type="ECO:0000256" key="1">
    <source>
        <dbReference type="ARBA" id="ARBA00004141"/>
    </source>
</evidence>
<proteinExistence type="predicted"/>
<evidence type="ECO:0000256" key="2">
    <source>
        <dbReference type="ARBA" id="ARBA00022448"/>
    </source>
</evidence>
<dbReference type="InterPro" id="IPR005828">
    <property type="entry name" value="MFS_sugar_transport-like"/>
</dbReference>
<keyword evidence="3 6" id="KW-0812">Transmembrane</keyword>
<feature type="transmembrane region" description="Helical" evidence="6">
    <location>
        <begin position="6"/>
        <end position="27"/>
    </location>
</feature>
<feature type="transmembrane region" description="Helical" evidence="6">
    <location>
        <begin position="172"/>
        <end position="190"/>
    </location>
</feature>
<dbReference type="Pfam" id="PF00083">
    <property type="entry name" value="Sugar_tr"/>
    <property type="match status" value="1"/>
</dbReference>
<dbReference type="Proteomes" id="UP001153076">
    <property type="component" value="Unassembled WGS sequence"/>
</dbReference>
<feature type="transmembrane region" description="Helical" evidence="6">
    <location>
        <begin position="286"/>
        <end position="306"/>
    </location>
</feature>
<dbReference type="SUPFAM" id="SSF103473">
    <property type="entry name" value="MFS general substrate transporter"/>
    <property type="match status" value="1"/>
</dbReference>
<dbReference type="PROSITE" id="PS50850">
    <property type="entry name" value="MFS"/>
    <property type="match status" value="1"/>
</dbReference>
<feature type="transmembrane region" description="Helical" evidence="6">
    <location>
        <begin position="202"/>
        <end position="219"/>
    </location>
</feature>
<comment type="subcellular location">
    <subcellularLocation>
        <location evidence="1">Membrane</location>
        <topology evidence="1">Multi-pass membrane protein</topology>
    </subcellularLocation>
</comment>
<evidence type="ECO:0000259" key="7">
    <source>
        <dbReference type="PROSITE" id="PS50850"/>
    </source>
</evidence>
<feature type="domain" description="Major facilitator superfamily (MFS) profile" evidence="7">
    <location>
        <begin position="1"/>
        <end position="311"/>
    </location>
</feature>
<dbReference type="AlphaFoldDB" id="A0A9Q1JLZ0"/>
<comment type="caution">
    <text evidence="8">The sequence shown here is derived from an EMBL/GenBank/DDBJ whole genome shotgun (WGS) entry which is preliminary data.</text>
</comment>
<organism evidence="8 9">
    <name type="scientific">Carnegiea gigantea</name>
    <dbReference type="NCBI Taxonomy" id="171969"/>
    <lineage>
        <taxon>Eukaryota</taxon>
        <taxon>Viridiplantae</taxon>
        <taxon>Streptophyta</taxon>
        <taxon>Embryophyta</taxon>
        <taxon>Tracheophyta</taxon>
        <taxon>Spermatophyta</taxon>
        <taxon>Magnoliopsida</taxon>
        <taxon>eudicotyledons</taxon>
        <taxon>Gunneridae</taxon>
        <taxon>Pentapetalae</taxon>
        <taxon>Caryophyllales</taxon>
        <taxon>Cactineae</taxon>
        <taxon>Cactaceae</taxon>
        <taxon>Cactoideae</taxon>
        <taxon>Echinocereeae</taxon>
        <taxon>Carnegiea</taxon>
    </lineage>
</organism>
<feature type="transmembrane region" description="Helical" evidence="6">
    <location>
        <begin position="257"/>
        <end position="280"/>
    </location>
</feature>
<evidence type="ECO:0000256" key="6">
    <source>
        <dbReference type="SAM" id="Phobius"/>
    </source>
</evidence>
<dbReference type="EMBL" id="JAKOGI010001948">
    <property type="protein sequence ID" value="KAJ8423515.1"/>
    <property type="molecule type" value="Genomic_DNA"/>
</dbReference>
<keyword evidence="2" id="KW-0813">Transport</keyword>
<dbReference type="PROSITE" id="PS00216">
    <property type="entry name" value="SUGAR_TRANSPORT_1"/>
    <property type="match status" value="1"/>
</dbReference>
<evidence type="ECO:0000256" key="3">
    <source>
        <dbReference type="ARBA" id="ARBA00022692"/>
    </source>
</evidence>
<keyword evidence="5 6" id="KW-0472">Membrane</keyword>
<evidence type="ECO:0000256" key="4">
    <source>
        <dbReference type="ARBA" id="ARBA00022989"/>
    </source>
</evidence>
<feature type="transmembrane region" description="Helical" evidence="6">
    <location>
        <begin position="225"/>
        <end position="245"/>
    </location>
</feature>
<evidence type="ECO:0000313" key="9">
    <source>
        <dbReference type="Proteomes" id="UP001153076"/>
    </source>
</evidence>
<dbReference type="InterPro" id="IPR020846">
    <property type="entry name" value="MFS_dom"/>
</dbReference>
<dbReference type="InterPro" id="IPR036259">
    <property type="entry name" value="MFS_trans_sf"/>
</dbReference>
<dbReference type="InterPro" id="IPR011701">
    <property type="entry name" value="MFS"/>
</dbReference>